<dbReference type="GO" id="GO:0006744">
    <property type="term" value="P:ubiquinone biosynthetic process"/>
    <property type="evidence" value="ECO:0007669"/>
    <property type="project" value="TreeGrafter"/>
</dbReference>
<organism evidence="4 5">
    <name type="scientific">Cryptosporidium muris (strain RN66)</name>
    <dbReference type="NCBI Taxonomy" id="441375"/>
    <lineage>
        <taxon>Eukaryota</taxon>
        <taxon>Sar</taxon>
        <taxon>Alveolata</taxon>
        <taxon>Apicomplexa</taxon>
        <taxon>Conoidasida</taxon>
        <taxon>Coccidia</taxon>
        <taxon>Eucoccidiorida</taxon>
        <taxon>Eimeriorina</taxon>
        <taxon>Cryptosporidiidae</taxon>
        <taxon>Cryptosporidium</taxon>
    </lineage>
</organism>
<proteinExistence type="predicted"/>
<feature type="domain" description="FAD-binding" evidence="3">
    <location>
        <begin position="9"/>
        <end position="377"/>
    </location>
</feature>
<evidence type="ECO:0000256" key="2">
    <source>
        <dbReference type="ARBA" id="ARBA00022827"/>
    </source>
</evidence>
<dbReference type="STRING" id="441375.B6ABB2"/>
<dbReference type="OrthoDB" id="1716816at2759"/>
<dbReference type="PANTHER" id="PTHR43004">
    <property type="entry name" value="TRK SYSTEM POTASSIUM UPTAKE PROTEIN"/>
    <property type="match status" value="1"/>
</dbReference>
<dbReference type="OMA" id="YTRDVCL"/>
<keyword evidence="5" id="KW-1185">Reference proteome</keyword>
<evidence type="ECO:0000313" key="4">
    <source>
        <dbReference type="EMBL" id="EEA05664.1"/>
    </source>
</evidence>
<accession>B6ABB2</accession>
<keyword evidence="2" id="KW-0274">FAD</keyword>
<dbReference type="Pfam" id="PF01494">
    <property type="entry name" value="FAD_binding_3"/>
    <property type="match status" value="1"/>
</dbReference>
<evidence type="ECO:0000256" key="1">
    <source>
        <dbReference type="ARBA" id="ARBA00022630"/>
    </source>
</evidence>
<dbReference type="InterPro" id="IPR036188">
    <property type="entry name" value="FAD/NAD-bd_sf"/>
</dbReference>
<keyword evidence="1" id="KW-0285">Flavoprotein</keyword>
<dbReference type="PRINTS" id="PR00420">
    <property type="entry name" value="RNGMNOXGNASE"/>
</dbReference>
<dbReference type="Proteomes" id="UP000001460">
    <property type="component" value="Unassembled WGS sequence"/>
</dbReference>
<evidence type="ECO:0000313" key="5">
    <source>
        <dbReference type="Proteomes" id="UP000001460"/>
    </source>
</evidence>
<dbReference type="PANTHER" id="PTHR43004:SF6">
    <property type="entry name" value="FAD_NAD(P)-BINDING OXIDOREDUCTASE FAMILY PROTEIN"/>
    <property type="match status" value="1"/>
</dbReference>
<dbReference type="AlphaFoldDB" id="B6ABB2"/>
<name>B6ABB2_CRYMR</name>
<dbReference type="GeneID" id="6995094"/>
<evidence type="ECO:0000259" key="3">
    <source>
        <dbReference type="Pfam" id="PF01494"/>
    </source>
</evidence>
<dbReference type="Gene3D" id="3.30.9.10">
    <property type="entry name" value="D-Amino Acid Oxidase, subunit A, domain 2"/>
    <property type="match status" value="1"/>
</dbReference>
<dbReference type="RefSeq" id="XP_002140013.1">
    <property type="nucleotide sequence ID" value="XM_002139977.1"/>
</dbReference>
<gene>
    <name evidence="4" type="ORF">CMU_026720</name>
</gene>
<sequence>MTRQLLKRVPVLIIGCGPVGMSLSNLLNNFKIKNIIVDQISNFSKDPKAHYISNRSMEILRFCGDLDKTVTILQPSLEEWRRISYIRNFCYNGVLGVRDDFEGCYTYNKTYYEKFSPSKIAHFSQSKLNQILYNNIKNDCEIKLNTKWIGYEYINKKIGDYFLTNSIKSIVKDIKTGNIIHIESDFLIGADGAKSSIRRAIGRKYEGIKSLQKLINIHFTCKELGSICRDGKFKNPREIDDKDISLSKDIYTSSMLYFILNPKVIGILVSHNCDEGNFVMHIPVLENEIPFIKEKYKEVYIKDLINSLCELPLNNIKIHSVNLWNMSAEVVDSFTDFSGRIILAGDAAHRLPPSGGFGLNLGLQDILNLSWRIALIIQLFNKKGMEKIGVIENKILRYMMNEYNLERRQHAMYACSNSVANFYRSQYIPQYIGLNWKLASNLGKMINIVSSFVPNSSILQDFCNNIVTSITDIGLNQYSNLLNNGSEFKRKLNVINKYIKSNEKSLSLNYRGLDLSYSYNYLNLNDDINVKIKESIIIPKSPFKYSPSCLLGLRIPHEYIYTHLDGNTVLRLSTVDIPMLFCSNEPRHIIITFDNEMFNKIAEDLDKVNGIIPYNIILWDSKYIEDERNIINISNEFNIMTKNKNKISVWTSLDIRKRYINFIDTIPIYLLDSLNNNTKNRANLEYEQDICEKNNIECINKLVILIRPDGHIKEIFNYNREIRSKYNKENLIKHLKI</sequence>
<dbReference type="GO" id="GO:0071949">
    <property type="term" value="F:FAD binding"/>
    <property type="evidence" value="ECO:0007669"/>
    <property type="project" value="InterPro"/>
</dbReference>
<dbReference type="InterPro" id="IPR050641">
    <property type="entry name" value="RIFMO-like"/>
</dbReference>
<dbReference type="InterPro" id="IPR002938">
    <property type="entry name" value="FAD-bd"/>
</dbReference>
<dbReference type="GO" id="GO:0005739">
    <property type="term" value="C:mitochondrion"/>
    <property type="evidence" value="ECO:0007669"/>
    <property type="project" value="TreeGrafter"/>
</dbReference>
<dbReference type="SUPFAM" id="SSF51905">
    <property type="entry name" value="FAD/NAD(P)-binding domain"/>
    <property type="match status" value="1"/>
</dbReference>
<protein>
    <submittedName>
        <fullName evidence="4">FAD binding domain-containing protein</fullName>
    </submittedName>
</protein>
<reference evidence="4" key="1">
    <citation type="submission" date="2008-06" db="EMBL/GenBank/DDBJ databases">
        <authorList>
            <person name="Lorenzi H."/>
            <person name="Inman J."/>
            <person name="Miller J."/>
            <person name="Schobel S."/>
            <person name="Amedeo P."/>
            <person name="Caler E.V."/>
            <person name="da Silva J."/>
        </authorList>
    </citation>
    <scope>NUCLEOTIDE SEQUENCE [LARGE SCALE GENOMIC DNA]</scope>
    <source>
        <strain evidence="4">RN66</strain>
    </source>
</reference>
<dbReference type="GO" id="GO:0016709">
    <property type="term" value="F:oxidoreductase activity, acting on paired donors, with incorporation or reduction of molecular oxygen, NAD(P)H as one donor, and incorporation of one atom of oxygen"/>
    <property type="evidence" value="ECO:0007669"/>
    <property type="project" value="UniProtKB-ARBA"/>
</dbReference>
<dbReference type="VEuPathDB" id="CryptoDB:CMU_026720"/>
<dbReference type="EMBL" id="DS989727">
    <property type="protein sequence ID" value="EEA05664.1"/>
    <property type="molecule type" value="Genomic_DNA"/>
</dbReference>
<dbReference type="Gene3D" id="3.50.50.60">
    <property type="entry name" value="FAD/NAD(P)-binding domain"/>
    <property type="match status" value="1"/>
</dbReference>
<dbReference type="eggNOG" id="KOG3855">
    <property type="taxonomic scope" value="Eukaryota"/>
</dbReference>